<gene>
    <name evidence="7" type="ORF">S03H2_16256</name>
</gene>
<evidence type="ECO:0000256" key="3">
    <source>
        <dbReference type="ARBA" id="ARBA00022989"/>
    </source>
</evidence>
<dbReference type="GO" id="GO:0005315">
    <property type="term" value="F:phosphate transmembrane transporter activity"/>
    <property type="evidence" value="ECO:0007669"/>
    <property type="project" value="InterPro"/>
</dbReference>
<evidence type="ECO:0000256" key="4">
    <source>
        <dbReference type="ARBA" id="ARBA00023136"/>
    </source>
</evidence>
<dbReference type="GO" id="GO:0016020">
    <property type="term" value="C:membrane"/>
    <property type="evidence" value="ECO:0007669"/>
    <property type="project" value="UniProtKB-SubCell"/>
</dbReference>
<dbReference type="PANTHER" id="PTHR42727">
    <property type="entry name" value="PHOSPHATE TRANSPORT SYSTEM PERMEASE PROTEIN"/>
    <property type="match status" value="1"/>
</dbReference>
<dbReference type="Gene3D" id="1.10.3720.10">
    <property type="entry name" value="MetI-like"/>
    <property type="match status" value="1"/>
</dbReference>
<proteinExistence type="predicted"/>
<evidence type="ECO:0000256" key="1">
    <source>
        <dbReference type="ARBA" id="ARBA00004141"/>
    </source>
</evidence>
<feature type="transmembrane region" description="Helical" evidence="5">
    <location>
        <begin position="78"/>
        <end position="101"/>
    </location>
</feature>
<sequence length="225" mass="23626">MVVSTFMVTLGAMIIAVPIGIGTAAYIAEIANERIRDILRSIIGILAGIPSVVIGFIGIILVGPFIAKVFNLSSGLNALNGSILLAVMSLPTIISISEGAIREVPKDFKVASYALGANRWITLIKVTIPAAFSGIIVSIMLGIGRAIGETMTVLMATGNAPAIPHSFFDSVRTMTATIAIEMGEVPYGTTHYYALFAVGAVLFIVSLGVNLIAELVTAKYQGRRT</sequence>
<evidence type="ECO:0000259" key="6">
    <source>
        <dbReference type="PROSITE" id="PS50928"/>
    </source>
</evidence>
<comment type="caution">
    <text evidence="7">The sequence shown here is derived from an EMBL/GenBank/DDBJ whole genome shotgun (WGS) entry which is preliminary data.</text>
</comment>
<keyword evidence="3 5" id="KW-1133">Transmembrane helix</keyword>
<dbReference type="InterPro" id="IPR035906">
    <property type="entry name" value="MetI-like_sf"/>
</dbReference>
<feature type="domain" description="ABC transmembrane type-1" evidence="6">
    <location>
        <begin position="2"/>
        <end position="213"/>
    </location>
</feature>
<feature type="transmembrane region" description="Helical" evidence="5">
    <location>
        <begin position="6"/>
        <end position="27"/>
    </location>
</feature>
<dbReference type="SUPFAM" id="SSF161098">
    <property type="entry name" value="MetI-like"/>
    <property type="match status" value="1"/>
</dbReference>
<comment type="subcellular location">
    <subcellularLocation>
        <location evidence="1">Membrane</location>
        <topology evidence="1">Multi-pass membrane protein</topology>
    </subcellularLocation>
</comment>
<dbReference type="NCBIfam" id="TIGR02138">
    <property type="entry name" value="phosphate_pstC"/>
    <property type="match status" value="1"/>
</dbReference>
<reference evidence="7" key="1">
    <citation type="journal article" date="2014" name="Front. Microbiol.">
        <title>High frequency of phylogenetically diverse reductive dehalogenase-homologous genes in deep subseafloor sedimentary metagenomes.</title>
        <authorList>
            <person name="Kawai M."/>
            <person name="Futagami T."/>
            <person name="Toyoda A."/>
            <person name="Takaki Y."/>
            <person name="Nishi S."/>
            <person name="Hori S."/>
            <person name="Arai W."/>
            <person name="Tsubouchi T."/>
            <person name="Morono Y."/>
            <person name="Uchiyama I."/>
            <person name="Ito T."/>
            <person name="Fujiyama A."/>
            <person name="Inagaki F."/>
            <person name="Takami H."/>
        </authorList>
    </citation>
    <scope>NUCLEOTIDE SEQUENCE</scope>
    <source>
        <strain evidence="7">Expedition CK06-06</strain>
    </source>
</reference>
<feature type="transmembrane region" description="Helical" evidence="5">
    <location>
        <begin position="122"/>
        <end position="147"/>
    </location>
</feature>
<accession>X1GCS2</accession>
<evidence type="ECO:0000313" key="7">
    <source>
        <dbReference type="EMBL" id="GAH39399.1"/>
    </source>
</evidence>
<dbReference type="GO" id="GO:0006817">
    <property type="term" value="P:phosphate ion transport"/>
    <property type="evidence" value="ECO:0007669"/>
    <property type="project" value="InterPro"/>
</dbReference>
<organism evidence="7">
    <name type="scientific">marine sediment metagenome</name>
    <dbReference type="NCBI Taxonomy" id="412755"/>
    <lineage>
        <taxon>unclassified sequences</taxon>
        <taxon>metagenomes</taxon>
        <taxon>ecological metagenomes</taxon>
    </lineage>
</organism>
<dbReference type="AlphaFoldDB" id="X1GCS2"/>
<dbReference type="Pfam" id="PF00528">
    <property type="entry name" value="BPD_transp_1"/>
    <property type="match status" value="1"/>
</dbReference>
<dbReference type="PROSITE" id="PS50928">
    <property type="entry name" value="ABC_TM1"/>
    <property type="match status" value="1"/>
</dbReference>
<protein>
    <recommendedName>
        <fullName evidence="6">ABC transmembrane type-1 domain-containing protein</fullName>
    </recommendedName>
</protein>
<keyword evidence="2 5" id="KW-0812">Transmembrane</keyword>
<evidence type="ECO:0000256" key="2">
    <source>
        <dbReference type="ARBA" id="ARBA00022692"/>
    </source>
</evidence>
<dbReference type="InterPro" id="IPR011864">
    <property type="entry name" value="Phosphate_PstC"/>
</dbReference>
<name>X1GCS2_9ZZZZ</name>
<dbReference type="PANTHER" id="PTHR42727:SF1">
    <property type="entry name" value="PHOSPHATE TRANSPORT SYSTEM PERMEASE"/>
    <property type="match status" value="1"/>
</dbReference>
<feature type="transmembrane region" description="Helical" evidence="5">
    <location>
        <begin position="192"/>
        <end position="216"/>
    </location>
</feature>
<dbReference type="InterPro" id="IPR000515">
    <property type="entry name" value="MetI-like"/>
</dbReference>
<dbReference type="CDD" id="cd06261">
    <property type="entry name" value="TM_PBP2"/>
    <property type="match status" value="1"/>
</dbReference>
<evidence type="ECO:0000256" key="5">
    <source>
        <dbReference type="SAM" id="Phobius"/>
    </source>
</evidence>
<keyword evidence="4 5" id="KW-0472">Membrane</keyword>
<dbReference type="EMBL" id="BARU01008298">
    <property type="protein sequence ID" value="GAH39399.1"/>
    <property type="molecule type" value="Genomic_DNA"/>
</dbReference>
<feature type="transmembrane region" description="Helical" evidence="5">
    <location>
        <begin position="39"/>
        <end position="66"/>
    </location>
</feature>